<dbReference type="PANTHER" id="PTHR34679:SF2">
    <property type="entry name" value="OS02G0122500 PROTEIN"/>
    <property type="match status" value="1"/>
</dbReference>
<dbReference type="PANTHER" id="PTHR34679">
    <property type="match status" value="1"/>
</dbReference>
<dbReference type="EnsemblPlants" id="OMERI02G01070.1">
    <property type="protein sequence ID" value="OMERI02G01070.1"/>
    <property type="gene ID" value="OMERI02G01070"/>
</dbReference>
<evidence type="ECO:0000313" key="3">
    <source>
        <dbReference type="EnsemblPlants" id="OMERI02G01070.1"/>
    </source>
</evidence>
<dbReference type="HOGENOM" id="CLU_070933_0_0_1"/>
<feature type="transmembrane region" description="Helical" evidence="2">
    <location>
        <begin position="275"/>
        <end position="295"/>
    </location>
</feature>
<dbReference type="eggNOG" id="ENOG502QT15">
    <property type="taxonomic scope" value="Eukaryota"/>
</dbReference>
<organism evidence="3">
    <name type="scientific">Oryza meridionalis</name>
    <dbReference type="NCBI Taxonomy" id="40149"/>
    <lineage>
        <taxon>Eukaryota</taxon>
        <taxon>Viridiplantae</taxon>
        <taxon>Streptophyta</taxon>
        <taxon>Embryophyta</taxon>
        <taxon>Tracheophyta</taxon>
        <taxon>Spermatophyta</taxon>
        <taxon>Magnoliopsida</taxon>
        <taxon>Liliopsida</taxon>
        <taxon>Poales</taxon>
        <taxon>Poaceae</taxon>
        <taxon>BOP clade</taxon>
        <taxon>Oryzoideae</taxon>
        <taxon>Oryzeae</taxon>
        <taxon>Oryzinae</taxon>
        <taxon>Oryza</taxon>
    </lineage>
</organism>
<dbReference type="GO" id="GO:0009534">
    <property type="term" value="C:chloroplast thylakoid"/>
    <property type="evidence" value="ECO:0007669"/>
    <property type="project" value="TreeGrafter"/>
</dbReference>
<dbReference type="AlphaFoldDB" id="A0A0E0CE38"/>
<accession>A0A0E0CE38</accession>
<sequence>MFDIDATPHYSSRLVSLPLPTSPARFHHSALSPPYPPPHLTISPTTSRTPANTTATMMAAPLAAVRATLLHPAVITCSASSKNNNHPSARQQQQTTTTATRGSPAALPSLLRTTAAAAATAALALAPPDALAAGGEFGILEGRSVALLHPLVMGGLFAYTLWAGYLGWQWRRVRTIQDEINELKKQLKPAAATPAAVAAGDSSSSSSPPPSAPKSPVEIKIDELTEERKKLIKGSFRDRHFNAGSILLGLGVTESVGGALNTWFRTGKLFPGPHLFAGAAITVLWAAAAALVPAMQKGNETARSLHIALNAINVLLFIWQIPTGLEIVGKVFEFTTWP</sequence>
<feature type="region of interest" description="Disordered" evidence="1">
    <location>
        <begin position="79"/>
        <end position="104"/>
    </location>
</feature>
<feature type="compositionally biased region" description="Low complexity" evidence="1">
    <location>
        <begin position="197"/>
        <end position="206"/>
    </location>
</feature>
<feature type="transmembrane region" description="Helical" evidence="2">
    <location>
        <begin position="147"/>
        <end position="168"/>
    </location>
</feature>
<evidence type="ECO:0000313" key="4">
    <source>
        <dbReference type="Proteomes" id="UP000008021"/>
    </source>
</evidence>
<dbReference type="Gramene" id="OMERI02G01070.1">
    <property type="protein sequence ID" value="OMERI02G01070.1"/>
    <property type="gene ID" value="OMERI02G01070"/>
</dbReference>
<evidence type="ECO:0008006" key="5">
    <source>
        <dbReference type="Google" id="ProtNLM"/>
    </source>
</evidence>
<keyword evidence="2" id="KW-0812">Transmembrane</keyword>
<evidence type="ECO:0000256" key="2">
    <source>
        <dbReference type="SAM" id="Phobius"/>
    </source>
</evidence>
<name>A0A0E0CE38_9ORYZ</name>
<reference evidence="3" key="2">
    <citation type="submission" date="2018-05" db="EMBL/GenBank/DDBJ databases">
        <title>OmerRS3 (Oryza meridionalis Reference Sequence Version 3).</title>
        <authorList>
            <person name="Zhang J."/>
            <person name="Kudrna D."/>
            <person name="Lee S."/>
            <person name="Talag J."/>
            <person name="Welchert J."/>
            <person name="Wing R.A."/>
        </authorList>
    </citation>
    <scope>NUCLEOTIDE SEQUENCE [LARGE SCALE GENOMIC DNA]</scope>
    <source>
        <strain evidence="3">cv. OR44</strain>
    </source>
</reference>
<keyword evidence="2" id="KW-1133">Transmembrane helix</keyword>
<dbReference type="Pfam" id="PF13301">
    <property type="entry name" value="DUF4079"/>
    <property type="match status" value="1"/>
</dbReference>
<feature type="compositionally biased region" description="Low complexity" evidence="1">
    <location>
        <begin position="89"/>
        <end position="104"/>
    </location>
</feature>
<keyword evidence="4" id="KW-1185">Reference proteome</keyword>
<dbReference type="Proteomes" id="UP000008021">
    <property type="component" value="Chromosome 2"/>
</dbReference>
<feature type="compositionally biased region" description="Polar residues" evidence="1">
    <location>
        <begin position="79"/>
        <end position="88"/>
    </location>
</feature>
<proteinExistence type="predicted"/>
<dbReference type="STRING" id="40149.A0A0E0CE38"/>
<reference evidence="3" key="1">
    <citation type="submission" date="2015-04" db="UniProtKB">
        <authorList>
            <consortium name="EnsemblPlants"/>
        </authorList>
    </citation>
    <scope>IDENTIFICATION</scope>
</reference>
<feature type="transmembrane region" description="Helical" evidence="2">
    <location>
        <begin position="241"/>
        <end position="263"/>
    </location>
</feature>
<protein>
    <recommendedName>
        <fullName evidence="5">DUF4079 domain-containing protein</fullName>
    </recommendedName>
</protein>
<dbReference type="InterPro" id="IPR025067">
    <property type="entry name" value="DUF4079"/>
</dbReference>
<feature type="region of interest" description="Disordered" evidence="1">
    <location>
        <begin position="197"/>
        <end position="218"/>
    </location>
</feature>
<evidence type="ECO:0000256" key="1">
    <source>
        <dbReference type="SAM" id="MobiDB-lite"/>
    </source>
</evidence>
<feature type="transmembrane region" description="Helical" evidence="2">
    <location>
        <begin position="307"/>
        <end position="328"/>
    </location>
</feature>
<keyword evidence="2" id="KW-0472">Membrane</keyword>